<sequence length="255" mass="27646">MNIVHQRRSSWCKDEAYILHLLSSSSASFLFIHFQRIASPSVLQKILLSIQNYQRIAMHFSTLAVLAAAFASFAFANDAAEASAEATEDVQQDYTSYITKNATGAFLDLYLGKSCQEGGTAVNGWAGSLMKNKNTHQIWVIEQAGPNNQVQIINLGSGTAVYCSYPAKSTSGKALGGPTQVNSYSKFYAKANGDGSFTFQSVAAWGGKSQCLDLSGSNKASRTPVLCYPCHNGANQRWNLWGITYNQLKAWVVGA</sequence>
<dbReference type="SUPFAM" id="SSF50370">
    <property type="entry name" value="Ricin B-like lectins"/>
    <property type="match status" value="1"/>
</dbReference>
<evidence type="ECO:0000313" key="3">
    <source>
        <dbReference type="Proteomes" id="UP000235672"/>
    </source>
</evidence>
<gene>
    <name evidence="2" type="ORF">NA56DRAFT_225479</name>
</gene>
<organism evidence="2 3">
    <name type="scientific">Hyaloscypha hepaticicola</name>
    <dbReference type="NCBI Taxonomy" id="2082293"/>
    <lineage>
        <taxon>Eukaryota</taxon>
        <taxon>Fungi</taxon>
        <taxon>Dikarya</taxon>
        <taxon>Ascomycota</taxon>
        <taxon>Pezizomycotina</taxon>
        <taxon>Leotiomycetes</taxon>
        <taxon>Helotiales</taxon>
        <taxon>Hyaloscyphaceae</taxon>
        <taxon>Hyaloscypha</taxon>
    </lineage>
</organism>
<dbReference type="EMBL" id="KZ613466">
    <property type="protein sequence ID" value="PMD27126.1"/>
    <property type="molecule type" value="Genomic_DNA"/>
</dbReference>
<feature type="domain" description="Ricin B lectin" evidence="1">
    <location>
        <begin position="136"/>
        <end position="228"/>
    </location>
</feature>
<dbReference type="InterPro" id="IPR000772">
    <property type="entry name" value="Ricin_B_lectin"/>
</dbReference>
<proteinExistence type="predicted"/>
<name>A0A2J6QLL5_9HELO</name>
<dbReference type="Gene3D" id="2.80.10.50">
    <property type="match status" value="1"/>
</dbReference>
<reference evidence="2 3" key="1">
    <citation type="submission" date="2016-05" db="EMBL/GenBank/DDBJ databases">
        <title>A degradative enzymes factory behind the ericoid mycorrhizal symbiosis.</title>
        <authorList>
            <consortium name="DOE Joint Genome Institute"/>
            <person name="Martino E."/>
            <person name="Morin E."/>
            <person name="Grelet G."/>
            <person name="Kuo A."/>
            <person name="Kohler A."/>
            <person name="Daghino S."/>
            <person name="Barry K."/>
            <person name="Choi C."/>
            <person name="Cichocki N."/>
            <person name="Clum A."/>
            <person name="Copeland A."/>
            <person name="Hainaut M."/>
            <person name="Haridas S."/>
            <person name="Labutti K."/>
            <person name="Lindquist E."/>
            <person name="Lipzen A."/>
            <person name="Khouja H.-R."/>
            <person name="Murat C."/>
            <person name="Ohm R."/>
            <person name="Olson A."/>
            <person name="Spatafora J."/>
            <person name="Veneault-Fourrey C."/>
            <person name="Henrissat B."/>
            <person name="Grigoriev I."/>
            <person name="Martin F."/>
            <person name="Perotto S."/>
        </authorList>
    </citation>
    <scope>NUCLEOTIDE SEQUENCE [LARGE SCALE GENOMIC DNA]</scope>
    <source>
        <strain evidence="2 3">UAMH 7357</strain>
    </source>
</reference>
<keyword evidence="3" id="KW-1185">Reference proteome</keyword>
<accession>A0A2J6QLL5</accession>
<dbReference type="AlphaFoldDB" id="A0A2J6QLL5"/>
<dbReference type="Pfam" id="PF14200">
    <property type="entry name" value="RicinB_lectin_2"/>
    <property type="match status" value="1"/>
</dbReference>
<evidence type="ECO:0000313" key="2">
    <source>
        <dbReference type="EMBL" id="PMD27126.1"/>
    </source>
</evidence>
<protein>
    <submittedName>
        <fullName evidence="2">Carbohydrate-binding module family 13 protein</fullName>
    </submittedName>
</protein>
<dbReference type="CDD" id="cd23455">
    <property type="entry name" value="beta-trefoil_Ricin_RSA"/>
    <property type="match status" value="1"/>
</dbReference>
<evidence type="ECO:0000259" key="1">
    <source>
        <dbReference type="Pfam" id="PF14200"/>
    </source>
</evidence>
<dbReference type="Proteomes" id="UP000235672">
    <property type="component" value="Unassembled WGS sequence"/>
</dbReference>
<dbReference type="PROSITE" id="PS50231">
    <property type="entry name" value="RICIN_B_LECTIN"/>
    <property type="match status" value="1"/>
</dbReference>
<dbReference type="InterPro" id="IPR035992">
    <property type="entry name" value="Ricin_B-like_lectins"/>
</dbReference>